<evidence type="ECO:0000313" key="5">
    <source>
        <dbReference type="Proteomes" id="UP000228380"/>
    </source>
</evidence>
<dbReference type="Proteomes" id="UP000228380">
    <property type="component" value="Unplaced"/>
</dbReference>
<feature type="region of interest" description="Disordered" evidence="3">
    <location>
        <begin position="554"/>
        <end position="612"/>
    </location>
</feature>
<dbReference type="AlphaFoldDB" id="A0A8B7BV76"/>
<protein>
    <submittedName>
        <fullName evidence="6">RNA-binding protein 47-like</fullName>
    </submittedName>
</protein>
<dbReference type="InterPro" id="IPR012677">
    <property type="entry name" value="Nucleotide-bd_a/b_plait_sf"/>
</dbReference>
<evidence type="ECO:0000256" key="2">
    <source>
        <dbReference type="PROSITE-ProRule" id="PRU00176"/>
    </source>
</evidence>
<evidence type="ECO:0000259" key="4">
    <source>
        <dbReference type="PROSITE" id="PS50102"/>
    </source>
</evidence>
<feature type="domain" description="RRM" evidence="4">
    <location>
        <begin position="475"/>
        <end position="557"/>
    </location>
</feature>
<dbReference type="InterPro" id="IPR035979">
    <property type="entry name" value="RBD_domain_sf"/>
</dbReference>
<keyword evidence="5" id="KW-1185">Reference proteome</keyword>
<name>A0A8B7BV76_PHODC</name>
<feature type="domain" description="RRM" evidence="4">
    <location>
        <begin position="299"/>
        <end position="368"/>
    </location>
</feature>
<feature type="compositionally biased region" description="Polar residues" evidence="3">
    <location>
        <begin position="721"/>
        <end position="730"/>
    </location>
</feature>
<dbReference type="OrthoDB" id="3800936at2759"/>
<reference evidence="6" key="1">
    <citation type="submission" date="2025-08" db="UniProtKB">
        <authorList>
            <consortium name="RefSeq"/>
        </authorList>
    </citation>
    <scope>IDENTIFICATION</scope>
    <source>
        <tissue evidence="6">Young leaves</tissue>
    </source>
</reference>
<proteinExistence type="predicted"/>
<dbReference type="SUPFAM" id="SSF54928">
    <property type="entry name" value="RNA-binding domain, RBD"/>
    <property type="match status" value="2"/>
</dbReference>
<dbReference type="RefSeq" id="XP_008786066.2">
    <property type="nucleotide sequence ID" value="XM_008787844.4"/>
</dbReference>
<evidence type="ECO:0000256" key="3">
    <source>
        <dbReference type="SAM" id="MobiDB-lite"/>
    </source>
</evidence>
<feature type="compositionally biased region" description="Basic residues" evidence="3">
    <location>
        <begin position="1"/>
        <end position="16"/>
    </location>
</feature>
<dbReference type="PROSITE" id="PS50102">
    <property type="entry name" value="RRM"/>
    <property type="match status" value="3"/>
</dbReference>
<feature type="compositionally biased region" description="Basic and acidic residues" evidence="3">
    <location>
        <begin position="283"/>
        <end position="293"/>
    </location>
</feature>
<dbReference type="KEGG" id="pda:103704515"/>
<sequence length="743" mass="79234">MAPKRRVVKTVRKSTPKSKTPASKSKSPAAAAAETPVSEVSPPSSVAAETPTSEFTPSAAPTPADAETPAKEPATTPEPASTETPASEQAAALEATLGASGPSAAETPAAEPAVSPENVSMQAFESEASPEASGPAAAETPTAEPAVAPENVSMEASEPAASETPAVGPLEAATKPTRKTTRVVKVVKKKIIKKRVPKASPASKEEEKAPEAAGDLPAVAAEETPAQQPESENPSSNAAASEAPVRQEDAMETENLDSREENKNLPAEQDGGEGVEAATVAAPRDEEAGISERQRRRKTEIFIGGLDRDAKEEDIRKVFGKVGEIVEVRMMMDGQTGKNKGYCFLRYKEAAQAKKAVAEFAKVEICGKLCGAAALEGNDTIFLGNIDKKWKKEDVINLLQEIGVEKIDTVTVMTDPNNADSNRGFAFLELETNRDAQIAYKKLQKKDAFGKGRNIKVAWAEPLNDPDEEEMQKVKSVYVEGIPLSWNEDKVRESFKKFGEIERIVLARNIPSAKRKDFAFVNYTMREAAVSCIESFDKEEIIESGSKVNLKVSLAKPVQKGKQNKGGSKSSSKDKEKPKAVHRETNVTASSNKGKPFKGAHNTSGGDKKSSTTHELLSVLREQATWKQGQMGYARVPGPAVQEYPHVLPGGKRGFSAMGDDAVYSDLRGYPRARLEGSFPVAGSSYGAPPPGTGTTGSSLPYYQRPAAAGYASGSLYGTSEYPSTLQTRQGAPPYGSSLYPRY</sequence>
<feature type="domain" description="RRM" evidence="4">
    <location>
        <begin position="379"/>
        <end position="462"/>
    </location>
</feature>
<dbReference type="SMART" id="SM00360">
    <property type="entry name" value="RRM"/>
    <property type="match status" value="3"/>
</dbReference>
<dbReference type="CDD" id="cd00590">
    <property type="entry name" value="RRM_SF"/>
    <property type="match status" value="2"/>
</dbReference>
<accession>A0A8B7BV76</accession>
<evidence type="ECO:0000313" key="6">
    <source>
        <dbReference type="RefSeq" id="XP_008786066.2"/>
    </source>
</evidence>
<feature type="compositionally biased region" description="Low complexity" evidence="3">
    <location>
        <begin position="229"/>
        <end position="244"/>
    </location>
</feature>
<feature type="compositionally biased region" description="Basic and acidic residues" evidence="3">
    <location>
        <begin position="571"/>
        <end position="585"/>
    </location>
</feature>
<feature type="compositionally biased region" description="Low complexity" evidence="3">
    <location>
        <begin position="99"/>
        <end position="163"/>
    </location>
</feature>
<keyword evidence="1 2" id="KW-0694">RNA-binding</keyword>
<dbReference type="InterPro" id="IPR000504">
    <property type="entry name" value="RRM_dom"/>
</dbReference>
<feature type="region of interest" description="Disordered" evidence="3">
    <location>
        <begin position="1"/>
        <end position="293"/>
    </location>
</feature>
<dbReference type="GeneID" id="103704515"/>
<feature type="compositionally biased region" description="Low complexity" evidence="3">
    <location>
        <begin position="56"/>
        <end position="88"/>
    </location>
</feature>
<feature type="compositionally biased region" description="Low complexity" evidence="3">
    <location>
        <begin position="17"/>
        <end position="49"/>
    </location>
</feature>
<dbReference type="GO" id="GO:0003723">
    <property type="term" value="F:RNA binding"/>
    <property type="evidence" value="ECO:0007669"/>
    <property type="project" value="UniProtKB-UniRule"/>
</dbReference>
<feature type="compositionally biased region" description="Basic residues" evidence="3">
    <location>
        <begin position="176"/>
        <end position="197"/>
    </location>
</feature>
<evidence type="ECO:0000256" key="1">
    <source>
        <dbReference type="ARBA" id="ARBA00022884"/>
    </source>
</evidence>
<organism evidence="5 6">
    <name type="scientific">Phoenix dactylifera</name>
    <name type="common">Date palm</name>
    <dbReference type="NCBI Taxonomy" id="42345"/>
    <lineage>
        <taxon>Eukaryota</taxon>
        <taxon>Viridiplantae</taxon>
        <taxon>Streptophyta</taxon>
        <taxon>Embryophyta</taxon>
        <taxon>Tracheophyta</taxon>
        <taxon>Spermatophyta</taxon>
        <taxon>Magnoliopsida</taxon>
        <taxon>Liliopsida</taxon>
        <taxon>Arecaceae</taxon>
        <taxon>Coryphoideae</taxon>
        <taxon>Phoeniceae</taxon>
        <taxon>Phoenix</taxon>
    </lineage>
</organism>
<feature type="region of interest" description="Disordered" evidence="3">
    <location>
        <begin position="719"/>
        <end position="743"/>
    </location>
</feature>
<dbReference type="PANTHER" id="PTHR21245">
    <property type="entry name" value="HETEROGENEOUS NUCLEAR RIBONUCLEOPROTEIN"/>
    <property type="match status" value="1"/>
</dbReference>
<gene>
    <name evidence="6" type="primary">LOC103704515</name>
</gene>
<dbReference type="Pfam" id="PF00076">
    <property type="entry name" value="RRM_1"/>
    <property type="match status" value="3"/>
</dbReference>
<dbReference type="Gene3D" id="3.30.70.330">
    <property type="match status" value="3"/>
</dbReference>